<accession>A0A167C2D9</accession>
<dbReference type="SUPFAM" id="SSF53474">
    <property type="entry name" value="alpha/beta-Hydrolases"/>
    <property type="match status" value="1"/>
</dbReference>
<dbReference type="InterPro" id="IPR000073">
    <property type="entry name" value="AB_hydrolase_1"/>
</dbReference>
<reference evidence="3 4" key="1">
    <citation type="submission" date="2016-02" db="EMBL/GenBank/DDBJ databases">
        <title>Complete genome sequence and transcriptome regulation of the pentose utilising yeast Sugiyamaella lignohabitans.</title>
        <authorList>
            <person name="Bellasio M."/>
            <person name="Peymann A."/>
            <person name="Valli M."/>
            <person name="Sipitzky M."/>
            <person name="Graf A."/>
            <person name="Sauer M."/>
            <person name="Marx H."/>
            <person name="Mattanovich D."/>
        </authorList>
    </citation>
    <scope>NUCLEOTIDE SEQUENCE [LARGE SCALE GENOMIC DNA]</scope>
    <source>
        <strain evidence="3 4">CBS 10342</strain>
    </source>
</reference>
<dbReference type="GeneID" id="30036010"/>
<gene>
    <name evidence="3" type="primary">TGL2</name>
    <name evidence="3" type="ORF">AWJ20_3934</name>
</gene>
<sequence length="437" mass="47518">MMSSTDLLLAYSAASQQRYQKETDDSGNSRARLMVVLKGVGVNGGIAAVAGSAAKHLSFLCKVGGPYGLGLFNTTTPARFYSDNNGSGTGKGGNPNDQIDGLKNRKEIEGDPANVRDGNLRKEESSDSTVIGKPGSSKSPPKTLLLKHEFENLKAKYTPTKYPIILCHGLFGFDTLKSPVPIIVKDLSYWHGIKEALVDAGAKVLSASVPPVGPIETRAEYLAQVIERWVKEENLDNGNGESDEPLKLNLIGHSMGGLDARYMISVLKPPNIKVLSLTTIVTPHQGTSFADHIFKENPLYITKLLKAIACVGGVEEPSGIKQLTTEHMQNAFNPHVPDDKDVYYSSYGARIGSRWTTVLKYSADYIKSVEGDNDGLVSVESAKWGEYLGTIENCDHLDVVNLVGVTHWLKWATFQKSSFNAIALYLHIMDSLAKKGF</sequence>
<feature type="compositionally biased region" description="Basic and acidic residues" evidence="1">
    <location>
        <begin position="100"/>
        <end position="109"/>
    </location>
</feature>
<evidence type="ECO:0000256" key="1">
    <source>
        <dbReference type="SAM" id="MobiDB-lite"/>
    </source>
</evidence>
<protein>
    <submittedName>
        <fullName evidence="3">Tgl2p</fullName>
    </submittedName>
</protein>
<dbReference type="InterPro" id="IPR029058">
    <property type="entry name" value="AB_hydrolase_fold"/>
</dbReference>
<organism evidence="3 4">
    <name type="scientific">Sugiyamaella lignohabitans</name>
    <dbReference type="NCBI Taxonomy" id="796027"/>
    <lineage>
        <taxon>Eukaryota</taxon>
        <taxon>Fungi</taxon>
        <taxon>Dikarya</taxon>
        <taxon>Ascomycota</taxon>
        <taxon>Saccharomycotina</taxon>
        <taxon>Dipodascomycetes</taxon>
        <taxon>Dipodascales</taxon>
        <taxon>Trichomonascaceae</taxon>
        <taxon>Sugiyamaella</taxon>
    </lineage>
</organism>
<dbReference type="KEGG" id="slb:AWJ20_3934"/>
<dbReference type="EMBL" id="CP014500">
    <property type="protein sequence ID" value="ANB11135.1"/>
    <property type="molecule type" value="Genomic_DNA"/>
</dbReference>
<dbReference type="OrthoDB" id="5592486at2759"/>
<dbReference type="AlphaFoldDB" id="A0A167C2D9"/>
<feature type="region of interest" description="Disordered" evidence="1">
    <location>
        <begin position="83"/>
        <end position="142"/>
    </location>
</feature>
<evidence type="ECO:0000313" key="4">
    <source>
        <dbReference type="Proteomes" id="UP000189580"/>
    </source>
</evidence>
<dbReference type="Proteomes" id="UP000189580">
    <property type="component" value="Chromosome c"/>
</dbReference>
<dbReference type="Pfam" id="PF00561">
    <property type="entry name" value="Abhydrolase_1"/>
    <property type="match status" value="1"/>
</dbReference>
<dbReference type="RefSeq" id="XP_018733612.1">
    <property type="nucleotide sequence ID" value="XM_018880975.1"/>
</dbReference>
<dbReference type="PANTHER" id="PTHR11440">
    <property type="entry name" value="LECITHIN-CHOLESTEROL ACYLTRANSFERASE-RELATED"/>
    <property type="match status" value="1"/>
</dbReference>
<proteinExistence type="predicted"/>
<name>A0A167C2D9_9ASCO</name>
<evidence type="ECO:0000313" key="3">
    <source>
        <dbReference type="EMBL" id="ANB11135.1"/>
    </source>
</evidence>
<feature type="domain" description="AB hydrolase-1" evidence="2">
    <location>
        <begin position="162"/>
        <end position="302"/>
    </location>
</feature>
<dbReference type="Gene3D" id="3.40.50.1820">
    <property type="entry name" value="alpha/beta hydrolase"/>
    <property type="match status" value="1"/>
</dbReference>
<evidence type="ECO:0000259" key="2">
    <source>
        <dbReference type="Pfam" id="PF00561"/>
    </source>
</evidence>
<keyword evidence="4" id="KW-1185">Reference proteome</keyword>